<evidence type="ECO:0000256" key="5">
    <source>
        <dbReference type="ARBA" id="ARBA00023136"/>
    </source>
</evidence>
<feature type="transmembrane region" description="Helical" evidence="6">
    <location>
        <begin position="104"/>
        <end position="123"/>
    </location>
</feature>
<evidence type="ECO:0000259" key="7">
    <source>
        <dbReference type="Pfam" id="PF00892"/>
    </source>
</evidence>
<evidence type="ECO:0000256" key="6">
    <source>
        <dbReference type="SAM" id="Phobius"/>
    </source>
</evidence>
<evidence type="ECO:0000313" key="9">
    <source>
        <dbReference type="Proteomes" id="UP000184452"/>
    </source>
</evidence>
<evidence type="ECO:0000256" key="1">
    <source>
        <dbReference type="ARBA" id="ARBA00004141"/>
    </source>
</evidence>
<reference evidence="8 9" key="1">
    <citation type="submission" date="2016-11" db="EMBL/GenBank/DDBJ databases">
        <authorList>
            <person name="Jaros S."/>
            <person name="Januszkiewicz K."/>
            <person name="Wedrychowicz H."/>
        </authorList>
    </citation>
    <scope>NUCLEOTIDE SEQUENCE [LARGE SCALE GENOMIC DNA]</scope>
    <source>
        <strain evidence="8 9">CGMCC 4.5723</strain>
    </source>
</reference>
<feature type="transmembrane region" description="Helical" evidence="6">
    <location>
        <begin position="135"/>
        <end position="152"/>
    </location>
</feature>
<dbReference type="EMBL" id="FQZK01000013">
    <property type="protein sequence ID" value="SHK06865.1"/>
    <property type="molecule type" value="Genomic_DNA"/>
</dbReference>
<feature type="transmembrane region" description="Helical" evidence="6">
    <location>
        <begin position="164"/>
        <end position="183"/>
    </location>
</feature>
<evidence type="ECO:0000313" key="8">
    <source>
        <dbReference type="EMBL" id="SHK06865.1"/>
    </source>
</evidence>
<accession>A0A1M6PFX8</accession>
<keyword evidence="3 6" id="KW-0812">Transmembrane</keyword>
<keyword evidence="9" id="KW-1185">Reference proteome</keyword>
<evidence type="ECO:0000256" key="4">
    <source>
        <dbReference type="ARBA" id="ARBA00022989"/>
    </source>
</evidence>
<feature type="transmembrane region" description="Helical" evidence="6">
    <location>
        <begin position="39"/>
        <end position="61"/>
    </location>
</feature>
<dbReference type="Pfam" id="PF00892">
    <property type="entry name" value="EamA"/>
    <property type="match status" value="2"/>
</dbReference>
<sequence>MSHDLSPAAPALALLRGPLPILAAAVLWGTTGTAATLGASHAPAAAVGAAGLVLGGFLLFLTGRGARALIARGDRATRRTLALGAVAVAGYPLAFYPAVAEAGVAVATVITLGSAPVFSGLLAWWTDRRRPDPRWALATAAAVTGCAVLVLGSEDGGTDPVRPLGVLAALAAGFSYSAYALVAERLIRRGHPSSAVMGALFLGGGLLALPVVAALGAGWLATPGGAAVALYLAVFTVFLAYRLFGQGLRHTPAVAATTLTLAEPAVAALLGVLVLHERLGPASWTGLAVLVLGLAVLRAPSPRSR</sequence>
<feature type="domain" description="EamA" evidence="7">
    <location>
        <begin position="164"/>
        <end position="297"/>
    </location>
</feature>
<feature type="transmembrane region" description="Helical" evidence="6">
    <location>
        <begin position="81"/>
        <end position="98"/>
    </location>
</feature>
<feature type="transmembrane region" description="Helical" evidence="6">
    <location>
        <begin position="281"/>
        <end position="299"/>
    </location>
</feature>
<name>A0A1M6PFX8_9ACTN</name>
<evidence type="ECO:0000256" key="3">
    <source>
        <dbReference type="ARBA" id="ARBA00022692"/>
    </source>
</evidence>
<dbReference type="Proteomes" id="UP000184452">
    <property type="component" value="Unassembled WGS sequence"/>
</dbReference>
<dbReference type="OrthoDB" id="9787117at2"/>
<organism evidence="8 9">
    <name type="scientific">Nocardiopsis flavescens</name>
    <dbReference type="NCBI Taxonomy" id="758803"/>
    <lineage>
        <taxon>Bacteria</taxon>
        <taxon>Bacillati</taxon>
        <taxon>Actinomycetota</taxon>
        <taxon>Actinomycetes</taxon>
        <taxon>Streptosporangiales</taxon>
        <taxon>Nocardiopsidaceae</taxon>
        <taxon>Nocardiopsis</taxon>
    </lineage>
</organism>
<feature type="transmembrane region" description="Helical" evidence="6">
    <location>
        <begin position="253"/>
        <end position="275"/>
    </location>
</feature>
<protein>
    <submittedName>
        <fullName evidence="8">Drug/metabolite transporter, DME family</fullName>
    </submittedName>
</protein>
<dbReference type="STRING" id="758803.SAMN05421803_11366"/>
<dbReference type="InterPro" id="IPR000620">
    <property type="entry name" value="EamA_dom"/>
</dbReference>
<comment type="similarity">
    <text evidence="2">Belongs to the EamA transporter family.</text>
</comment>
<feature type="transmembrane region" description="Helical" evidence="6">
    <location>
        <begin position="226"/>
        <end position="244"/>
    </location>
</feature>
<dbReference type="RefSeq" id="WP_073380968.1">
    <property type="nucleotide sequence ID" value="NZ_FQZK01000013.1"/>
</dbReference>
<dbReference type="PANTHER" id="PTHR32322:SF2">
    <property type="entry name" value="EAMA DOMAIN-CONTAINING PROTEIN"/>
    <property type="match status" value="1"/>
</dbReference>
<gene>
    <name evidence="8" type="ORF">SAMN05421803_11366</name>
</gene>
<feature type="domain" description="EamA" evidence="7">
    <location>
        <begin position="17"/>
        <end position="150"/>
    </location>
</feature>
<comment type="subcellular location">
    <subcellularLocation>
        <location evidence="1">Membrane</location>
        <topology evidence="1">Multi-pass membrane protein</topology>
    </subcellularLocation>
</comment>
<dbReference type="Gene3D" id="1.10.3730.20">
    <property type="match status" value="1"/>
</dbReference>
<keyword evidence="4 6" id="KW-1133">Transmembrane helix</keyword>
<keyword evidence="5 6" id="KW-0472">Membrane</keyword>
<dbReference type="GO" id="GO:0016020">
    <property type="term" value="C:membrane"/>
    <property type="evidence" value="ECO:0007669"/>
    <property type="project" value="UniProtKB-SubCell"/>
</dbReference>
<dbReference type="AlphaFoldDB" id="A0A1M6PFX8"/>
<dbReference type="InterPro" id="IPR037185">
    <property type="entry name" value="EmrE-like"/>
</dbReference>
<proteinExistence type="inferred from homology"/>
<dbReference type="InterPro" id="IPR050638">
    <property type="entry name" value="AA-Vitamin_Transporters"/>
</dbReference>
<dbReference type="SUPFAM" id="SSF103481">
    <property type="entry name" value="Multidrug resistance efflux transporter EmrE"/>
    <property type="match status" value="2"/>
</dbReference>
<feature type="transmembrane region" description="Helical" evidence="6">
    <location>
        <begin position="195"/>
        <end position="220"/>
    </location>
</feature>
<evidence type="ECO:0000256" key="2">
    <source>
        <dbReference type="ARBA" id="ARBA00007362"/>
    </source>
</evidence>
<dbReference type="PANTHER" id="PTHR32322">
    <property type="entry name" value="INNER MEMBRANE TRANSPORTER"/>
    <property type="match status" value="1"/>
</dbReference>